<feature type="coiled-coil region" evidence="1">
    <location>
        <begin position="342"/>
        <end position="369"/>
    </location>
</feature>
<evidence type="ECO:0000313" key="4">
    <source>
        <dbReference type="EMBL" id="XCM35452.1"/>
    </source>
</evidence>
<dbReference type="RefSeq" id="WP_190878541.1">
    <property type="nucleotide sequence ID" value="NZ_CP159837.1"/>
</dbReference>
<keyword evidence="3" id="KW-0472">Membrane</keyword>
<feature type="compositionally biased region" description="Polar residues" evidence="2">
    <location>
        <begin position="67"/>
        <end position="78"/>
    </location>
</feature>
<feature type="transmembrane region" description="Helical" evidence="3">
    <location>
        <begin position="441"/>
        <end position="461"/>
    </location>
</feature>
<name>A0AAU8JA78_9CYAN</name>
<proteinExistence type="predicted"/>
<keyword evidence="1" id="KW-0175">Coiled coil</keyword>
<evidence type="ECO:0000256" key="1">
    <source>
        <dbReference type="SAM" id="Coils"/>
    </source>
</evidence>
<keyword evidence="3" id="KW-1133">Transmembrane helix</keyword>
<dbReference type="AlphaFoldDB" id="A0AAU8JA78"/>
<evidence type="ECO:0000256" key="3">
    <source>
        <dbReference type="SAM" id="Phobius"/>
    </source>
</evidence>
<evidence type="ECO:0000256" key="2">
    <source>
        <dbReference type="SAM" id="MobiDB-lite"/>
    </source>
</evidence>
<feature type="transmembrane region" description="Helical" evidence="3">
    <location>
        <begin position="473"/>
        <end position="497"/>
    </location>
</feature>
<reference evidence="4" key="1">
    <citation type="submission" date="2024-07" db="EMBL/GenBank/DDBJ databases">
        <authorList>
            <person name="Kim Y.J."/>
            <person name="Jeong J.Y."/>
        </authorList>
    </citation>
    <scope>NUCLEOTIDE SEQUENCE</scope>
    <source>
        <strain evidence="4">GIHE-MW2</strain>
    </source>
</reference>
<organism evidence="4">
    <name type="scientific">Planktothricoides raciborskii GIHE-MW2</name>
    <dbReference type="NCBI Taxonomy" id="2792601"/>
    <lineage>
        <taxon>Bacteria</taxon>
        <taxon>Bacillati</taxon>
        <taxon>Cyanobacteriota</taxon>
        <taxon>Cyanophyceae</taxon>
        <taxon>Oscillatoriophycideae</taxon>
        <taxon>Oscillatoriales</taxon>
        <taxon>Oscillatoriaceae</taxon>
        <taxon>Planktothricoides</taxon>
    </lineage>
</organism>
<feature type="region of interest" description="Disordered" evidence="2">
    <location>
        <begin position="44"/>
        <end position="78"/>
    </location>
</feature>
<accession>A0AAU8JA78</accession>
<sequence>MIMSGDRIYAPSLYFYGFELKNEGKPVETQQIYQHGEKLLNQSHCGAPSGSVGARASGVLKSPPETPQNTSETTQENPNMLRFFYEMTPQKSQSRFAHKIKIREKDYPVWGYANYQEIDQSYGLWFNLHIPEREAGSGKLLEVPIEIFREFSQNYPLIIDRKHENNTEDNTEGNLENFIGQTLLVTSLLTPEQKLQAKTDQKYLKSLSDLVLSELLTAIEIKPSFKGEGRLLGSPVFEYGLTANVTTIPHILIWFLVERQIEQVYQKCQREFFQLFFYSHQIVAVAVESEKKHDLIAEAYHNIHNHISQMERIGFDKNGCSNQVLECLWNQFGNFPQLALGYAELLRDLETLQEAIAFSRDRYQQTLQRIDSLGIKDESSVKFLSRFIQKDAEICQKKLQSHVNKFKPGQFLLDQTISSMRGLIELAQLQRRRRLETQLQALAAGLGMAGIIAASLLYIIVPDRALIIPLINLSVHPFFASVILSLAMGFGTFSSVYKYLSKP</sequence>
<gene>
    <name evidence="4" type="ORF">ABWT76_004135</name>
</gene>
<dbReference type="EMBL" id="CP159837">
    <property type="protein sequence ID" value="XCM35452.1"/>
    <property type="molecule type" value="Genomic_DNA"/>
</dbReference>
<protein>
    <submittedName>
        <fullName evidence="4">Uncharacterized protein</fullName>
    </submittedName>
</protein>
<keyword evidence="3" id="KW-0812">Transmembrane</keyword>